<dbReference type="Pfam" id="PF01041">
    <property type="entry name" value="DegT_DnrJ_EryC1"/>
    <property type="match status" value="1"/>
</dbReference>
<dbReference type="GO" id="GO:0008483">
    <property type="term" value="F:transaminase activity"/>
    <property type="evidence" value="ECO:0007669"/>
    <property type="project" value="UniProtKB-KW"/>
</dbReference>
<dbReference type="InterPro" id="IPR015424">
    <property type="entry name" value="PyrdxlP-dep_Trfase"/>
</dbReference>
<dbReference type="GO" id="GO:0030170">
    <property type="term" value="F:pyridoxal phosphate binding"/>
    <property type="evidence" value="ECO:0007669"/>
    <property type="project" value="TreeGrafter"/>
</dbReference>
<dbReference type="InterPro" id="IPR015421">
    <property type="entry name" value="PyrdxlP-dep_Trfase_major"/>
</dbReference>
<feature type="modified residue" description="N6-(pyridoxal phosphate)lysine" evidence="4">
    <location>
        <position position="183"/>
    </location>
</feature>
<reference evidence="6 7" key="1">
    <citation type="submission" date="2014-08" db="EMBL/GenBank/DDBJ databases">
        <title>Genomic and Phenotypic Diversity of Colwellia psychrerythraea strains from Disparate Marine Basins.</title>
        <authorList>
            <person name="Techtmann S.M."/>
            <person name="Stelling S.C."/>
            <person name="Utturkar S.M."/>
            <person name="Alshibli N."/>
            <person name="Harris A."/>
            <person name="Brown S.D."/>
            <person name="Hazen T.C."/>
        </authorList>
    </citation>
    <scope>NUCLEOTIDE SEQUENCE [LARGE SCALE GENOMIC DNA]</scope>
    <source>
        <strain evidence="6 7">ND2E</strain>
    </source>
</reference>
<dbReference type="Gene3D" id="3.40.640.10">
    <property type="entry name" value="Type I PLP-dependent aspartate aminotransferase-like (Major domain)"/>
    <property type="match status" value="1"/>
</dbReference>
<dbReference type="EMBL" id="JQED01000005">
    <property type="protein sequence ID" value="KGJ94701.1"/>
    <property type="molecule type" value="Genomic_DNA"/>
</dbReference>
<gene>
    <name evidence="6" type="ORF">ND2E_1890</name>
</gene>
<keyword evidence="6" id="KW-0808">Transferase</keyword>
<dbReference type="PANTHER" id="PTHR30244:SF34">
    <property type="entry name" value="DTDP-4-AMINO-4,6-DIDEOXYGALACTOSE TRANSAMINASE"/>
    <property type="match status" value="1"/>
</dbReference>
<comment type="caution">
    <text evidence="6">The sequence shown here is derived from an EMBL/GenBank/DDBJ whole genome shotgun (WGS) entry which is preliminary data.</text>
</comment>
<keyword evidence="6" id="KW-0032">Aminotransferase</keyword>
<sequence length="389" mass="43330">MPRIKLHVAQWGYKEILLSLRLFITGRSILGNYQGKLSHFLSKAYDLNHATFLNSARAGIYFSLLAMKEKKIDANEVIIPQYICQSVIDIIESAGLKVVKAKVGEDLLLDISSVEASICKQTLAVLMVHMYGKIADIDTLSSLCKKRSVFLIDDAAQTAGEYHEGKTLGTFGDSGVISFSQSKTITTGVKASGGILLCNNKNLQPRLTQLTSNLEHSVSRLPAFVHFVMYFLLQGVWRKLDYYISRISTKLKNKRKDYYSPITNISNLDAAIALLQYKKLTENKKNIINSLVYYKKLIGEFKSISAPQLCLENSFLTRLVLRSHVISPDNLATYLNQRGIITRFAYQSGSKPYNGSPDSGLLEIPLVGVSIDEINFIASTIVEAEKELA</sequence>
<organism evidence="6 7">
    <name type="scientific">Colwellia psychrerythraea</name>
    <name type="common">Vibrio psychroerythus</name>
    <dbReference type="NCBI Taxonomy" id="28229"/>
    <lineage>
        <taxon>Bacteria</taxon>
        <taxon>Pseudomonadati</taxon>
        <taxon>Pseudomonadota</taxon>
        <taxon>Gammaproteobacteria</taxon>
        <taxon>Alteromonadales</taxon>
        <taxon>Colwelliaceae</taxon>
        <taxon>Colwellia</taxon>
    </lineage>
</organism>
<dbReference type="PATRIC" id="fig|28229.4.peg.909"/>
<dbReference type="OrthoDB" id="9804264at2"/>
<dbReference type="Proteomes" id="UP000029843">
    <property type="component" value="Unassembled WGS sequence"/>
</dbReference>
<keyword evidence="1 4" id="KW-0663">Pyridoxal phosphate</keyword>
<proteinExistence type="inferred from homology"/>
<evidence type="ECO:0000256" key="1">
    <source>
        <dbReference type="ARBA" id="ARBA00022898"/>
    </source>
</evidence>
<dbReference type="PANTHER" id="PTHR30244">
    <property type="entry name" value="TRANSAMINASE"/>
    <property type="match status" value="1"/>
</dbReference>
<protein>
    <submittedName>
        <fullName evidence="6">DegT/DnrJ/EryC1/StrS aminotransferase</fullName>
    </submittedName>
</protein>
<feature type="active site" description="Proton acceptor" evidence="3">
    <location>
        <position position="183"/>
    </location>
</feature>
<comment type="similarity">
    <text evidence="2 5">Belongs to the DegT/DnrJ/EryC1 family.</text>
</comment>
<evidence type="ECO:0000256" key="4">
    <source>
        <dbReference type="PIRSR" id="PIRSR000390-2"/>
    </source>
</evidence>
<evidence type="ECO:0000313" key="6">
    <source>
        <dbReference type="EMBL" id="KGJ94701.1"/>
    </source>
</evidence>
<dbReference type="SUPFAM" id="SSF53383">
    <property type="entry name" value="PLP-dependent transferases"/>
    <property type="match status" value="1"/>
</dbReference>
<dbReference type="RefSeq" id="WP_033092617.1">
    <property type="nucleotide sequence ID" value="NZ_JQED01000005.1"/>
</dbReference>
<evidence type="ECO:0000256" key="3">
    <source>
        <dbReference type="PIRSR" id="PIRSR000390-1"/>
    </source>
</evidence>
<dbReference type="AlphaFoldDB" id="A0A099KVW3"/>
<evidence type="ECO:0000313" key="7">
    <source>
        <dbReference type="Proteomes" id="UP000029843"/>
    </source>
</evidence>
<dbReference type="GO" id="GO:0000271">
    <property type="term" value="P:polysaccharide biosynthetic process"/>
    <property type="evidence" value="ECO:0007669"/>
    <property type="project" value="TreeGrafter"/>
</dbReference>
<evidence type="ECO:0000256" key="2">
    <source>
        <dbReference type="ARBA" id="ARBA00037999"/>
    </source>
</evidence>
<accession>A0A099KVW3</accession>
<dbReference type="PIRSF" id="PIRSF000390">
    <property type="entry name" value="PLP_StrS"/>
    <property type="match status" value="1"/>
</dbReference>
<dbReference type="InterPro" id="IPR000653">
    <property type="entry name" value="DegT/StrS_aminotransferase"/>
</dbReference>
<name>A0A099KVW3_COLPS</name>
<evidence type="ECO:0000256" key="5">
    <source>
        <dbReference type="RuleBase" id="RU004508"/>
    </source>
</evidence>